<accession>A0A1D3CYH3</accession>
<evidence type="ECO:0000313" key="2">
    <source>
        <dbReference type="EMBL" id="OEH76242.1"/>
    </source>
</evidence>
<sequence>MSLSISEAFERSAEDCRDFLSVNPQLLREVLQELLLVEEDATARTKETRKQSAPLMTLRQRRVYASSSPVKAFYWRYSDTSEGVGGVLTMPIRSDLRTLCYHPVDKVWRQRQKRRPLRKASEEKQLDRRAQGEQRCTESSGVRNGLPQRTLHCYSKTKRVCRCQD</sequence>
<evidence type="ECO:0000313" key="3">
    <source>
        <dbReference type="Proteomes" id="UP000095192"/>
    </source>
</evidence>
<gene>
    <name evidence="2" type="ORF">cyc_02902</name>
</gene>
<keyword evidence="3" id="KW-1185">Reference proteome</keyword>
<dbReference type="InParanoid" id="A0A1D3CYH3"/>
<proteinExistence type="predicted"/>
<dbReference type="AlphaFoldDB" id="A0A1D3CYH3"/>
<organism evidence="2 3">
    <name type="scientific">Cyclospora cayetanensis</name>
    <dbReference type="NCBI Taxonomy" id="88456"/>
    <lineage>
        <taxon>Eukaryota</taxon>
        <taxon>Sar</taxon>
        <taxon>Alveolata</taxon>
        <taxon>Apicomplexa</taxon>
        <taxon>Conoidasida</taxon>
        <taxon>Coccidia</taxon>
        <taxon>Eucoccidiorida</taxon>
        <taxon>Eimeriorina</taxon>
        <taxon>Eimeriidae</taxon>
        <taxon>Cyclospora</taxon>
    </lineage>
</organism>
<dbReference type="Proteomes" id="UP000095192">
    <property type="component" value="Unassembled WGS sequence"/>
</dbReference>
<name>A0A1D3CYH3_9EIME</name>
<reference evidence="2 3" key="1">
    <citation type="journal article" date="2016" name="BMC Genomics">
        <title>Comparative genomics reveals Cyclospora cayetanensis possesses coccidia-like metabolism and invasion components but unique surface antigens.</title>
        <authorList>
            <person name="Liu S."/>
            <person name="Wang L."/>
            <person name="Zheng H."/>
            <person name="Xu Z."/>
            <person name="Roellig D.M."/>
            <person name="Li N."/>
            <person name="Frace M.A."/>
            <person name="Tang K."/>
            <person name="Arrowood M.J."/>
            <person name="Moss D.M."/>
            <person name="Zhang L."/>
            <person name="Feng Y."/>
            <person name="Xiao L."/>
        </authorList>
    </citation>
    <scope>NUCLEOTIDE SEQUENCE [LARGE SCALE GENOMIC DNA]</scope>
    <source>
        <strain evidence="2 3">CHN_HEN01</strain>
    </source>
</reference>
<dbReference type="EMBL" id="JROU02001500">
    <property type="protein sequence ID" value="OEH76242.1"/>
    <property type="molecule type" value="Genomic_DNA"/>
</dbReference>
<feature type="compositionally biased region" description="Basic and acidic residues" evidence="1">
    <location>
        <begin position="119"/>
        <end position="136"/>
    </location>
</feature>
<protein>
    <submittedName>
        <fullName evidence="2">Uncharacterized protein</fullName>
    </submittedName>
</protein>
<comment type="caution">
    <text evidence="2">The sequence shown here is derived from an EMBL/GenBank/DDBJ whole genome shotgun (WGS) entry which is preliminary data.</text>
</comment>
<feature type="region of interest" description="Disordered" evidence="1">
    <location>
        <begin position="112"/>
        <end position="143"/>
    </location>
</feature>
<dbReference type="VEuPathDB" id="ToxoDB:cyc_02902"/>
<evidence type="ECO:0000256" key="1">
    <source>
        <dbReference type="SAM" id="MobiDB-lite"/>
    </source>
</evidence>